<keyword evidence="1" id="KW-0812">Transmembrane</keyword>
<feature type="transmembrane region" description="Helical" evidence="1">
    <location>
        <begin position="167"/>
        <end position="186"/>
    </location>
</feature>
<feature type="transmembrane region" description="Helical" evidence="1">
    <location>
        <begin position="6"/>
        <end position="25"/>
    </location>
</feature>
<keyword evidence="3" id="KW-1185">Reference proteome</keyword>
<keyword evidence="1" id="KW-1133">Transmembrane helix</keyword>
<evidence type="ECO:0000313" key="3">
    <source>
        <dbReference type="Proteomes" id="UP000316330"/>
    </source>
</evidence>
<comment type="caution">
    <text evidence="2">The sequence shown here is derived from an EMBL/GenBank/DDBJ whole genome shotgun (WGS) entry which is preliminary data.</text>
</comment>
<protein>
    <submittedName>
        <fullName evidence="2">Uncharacterized protein</fullName>
    </submittedName>
</protein>
<feature type="transmembrane region" description="Helical" evidence="1">
    <location>
        <begin position="87"/>
        <end position="110"/>
    </location>
</feature>
<feature type="transmembrane region" description="Helical" evidence="1">
    <location>
        <begin position="122"/>
        <end position="146"/>
    </location>
</feature>
<name>A0A559J9C8_9BACL</name>
<dbReference type="Proteomes" id="UP000316330">
    <property type="component" value="Unassembled WGS sequence"/>
</dbReference>
<evidence type="ECO:0000313" key="2">
    <source>
        <dbReference type="EMBL" id="TVX96498.1"/>
    </source>
</evidence>
<dbReference type="OrthoDB" id="2679785at2"/>
<sequence>MSLFKFIFFSSLEYFSSFIFILVQFRFSVKENLSKIILISLMLSFVSYSFINAELGTISPLIQIIIFLIYIQMVMKVNVINSIIMVLTGYIVYGLVQTCIIAVFSHVGIIDGELKAATTIAYVLQVSSCFAMLILSGLNYYFNGGFSFIEARSRFSKKSFTGKNRGFIIYIIVALMITILSNIVIIENEKPPYLLVASVLLVALVILFYLSLRRDEKVD</sequence>
<proteinExistence type="predicted"/>
<accession>A0A559J9C8</accession>
<reference evidence="2 3" key="1">
    <citation type="submission" date="2019-07" db="EMBL/GenBank/DDBJ databases">
        <authorList>
            <person name="Kim J."/>
        </authorList>
    </citation>
    <scope>NUCLEOTIDE SEQUENCE [LARGE SCALE GENOMIC DNA]</scope>
    <source>
        <strain evidence="2 3">G13</strain>
    </source>
</reference>
<keyword evidence="1" id="KW-0472">Membrane</keyword>
<dbReference type="AlphaFoldDB" id="A0A559J9C8"/>
<dbReference type="RefSeq" id="WP_144706210.1">
    <property type="nucleotide sequence ID" value="NZ_VNJJ01000016.1"/>
</dbReference>
<dbReference type="EMBL" id="VNJJ01000016">
    <property type="protein sequence ID" value="TVX96498.1"/>
    <property type="molecule type" value="Genomic_DNA"/>
</dbReference>
<evidence type="ECO:0000256" key="1">
    <source>
        <dbReference type="SAM" id="Phobius"/>
    </source>
</evidence>
<feature type="transmembrane region" description="Helical" evidence="1">
    <location>
        <begin position="192"/>
        <end position="212"/>
    </location>
</feature>
<gene>
    <name evidence="2" type="ORF">FPZ45_21095</name>
</gene>
<feature type="transmembrane region" description="Helical" evidence="1">
    <location>
        <begin position="57"/>
        <end position="75"/>
    </location>
</feature>
<organism evidence="2 3">
    <name type="scientific">Cohnella terricola</name>
    <dbReference type="NCBI Taxonomy" id="1289167"/>
    <lineage>
        <taxon>Bacteria</taxon>
        <taxon>Bacillati</taxon>
        <taxon>Bacillota</taxon>
        <taxon>Bacilli</taxon>
        <taxon>Bacillales</taxon>
        <taxon>Paenibacillaceae</taxon>
        <taxon>Cohnella</taxon>
    </lineage>
</organism>